<dbReference type="EMBL" id="FQUM01000004">
    <property type="protein sequence ID" value="SHF19865.1"/>
    <property type="molecule type" value="Genomic_DNA"/>
</dbReference>
<accession>A0A1M4ZPL5</accession>
<dbReference type="AlphaFoldDB" id="A0A1M4ZPL5"/>
<feature type="domain" description="DUF5808" evidence="2">
    <location>
        <begin position="28"/>
        <end position="54"/>
    </location>
</feature>
<name>A0A1M4ZPL5_9BACT</name>
<dbReference type="Pfam" id="PF19124">
    <property type="entry name" value="DUF5808"/>
    <property type="match status" value="1"/>
</dbReference>
<keyword evidence="4" id="KW-1185">Reference proteome</keyword>
<proteinExistence type="predicted"/>
<sequence>MRTRINKEMLESMGKNPNNWKGIFYVNRKDPRLIVPKQNPAMGWTFNFASPYAYITLIGIILIAIASKYF</sequence>
<protein>
    <recommendedName>
        <fullName evidence="2">DUF5808 domain-containing protein</fullName>
    </recommendedName>
</protein>
<evidence type="ECO:0000313" key="3">
    <source>
        <dbReference type="EMBL" id="SHF19865.1"/>
    </source>
</evidence>
<dbReference type="Proteomes" id="UP000184164">
    <property type="component" value="Unassembled WGS sequence"/>
</dbReference>
<keyword evidence="1" id="KW-1133">Transmembrane helix</keyword>
<feature type="transmembrane region" description="Helical" evidence="1">
    <location>
        <begin position="52"/>
        <end position="69"/>
    </location>
</feature>
<keyword evidence="1" id="KW-0812">Transmembrane</keyword>
<evidence type="ECO:0000259" key="2">
    <source>
        <dbReference type="Pfam" id="PF19124"/>
    </source>
</evidence>
<keyword evidence="1" id="KW-0472">Membrane</keyword>
<organism evidence="3 4">
    <name type="scientific">Mariniphaga anaerophila</name>
    <dbReference type="NCBI Taxonomy" id="1484053"/>
    <lineage>
        <taxon>Bacteria</taxon>
        <taxon>Pseudomonadati</taxon>
        <taxon>Bacteroidota</taxon>
        <taxon>Bacteroidia</taxon>
        <taxon>Marinilabiliales</taxon>
        <taxon>Prolixibacteraceae</taxon>
        <taxon>Mariniphaga</taxon>
    </lineage>
</organism>
<evidence type="ECO:0000313" key="4">
    <source>
        <dbReference type="Proteomes" id="UP000184164"/>
    </source>
</evidence>
<evidence type="ECO:0000256" key="1">
    <source>
        <dbReference type="SAM" id="Phobius"/>
    </source>
</evidence>
<dbReference type="RefSeq" id="WP_083570668.1">
    <property type="nucleotide sequence ID" value="NZ_FQUM01000004.1"/>
</dbReference>
<gene>
    <name evidence="3" type="ORF">SAMN05444274_10414</name>
</gene>
<reference evidence="4" key="1">
    <citation type="submission" date="2016-11" db="EMBL/GenBank/DDBJ databases">
        <authorList>
            <person name="Varghese N."/>
            <person name="Submissions S."/>
        </authorList>
    </citation>
    <scope>NUCLEOTIDE SEQUENCE [LARGE SCALE GENOMIC DNA]</scope>
    <source>
        <strain evidence="4">DSM 26910</strain>
    </source>
</reference>
<dbReference type="InterPro" id="IPR043831">
    <property type="entry name" value="DUF5808"/>
</dbReference>